<dbReference type="InterPro" id="IPR050683">
    <property type="entry name" value="Bact_Polysacc_Export_ATP-bd"/>
</dbReference>
<proteinExistence type="inferred from homology"/>
<evidence type="ECO:0000256" key="1">
    <source>
        <dbReference type="ARBA" id="ARBA00005417"/>
    </source>
</evidence>
<evidence type="ECO:0000259" key="5">
    <source>
        <dbReference type="PROSITE" id="PS50893"/>
    </source>
</evidence>
<dbReference type="Gene3D" id="3.40.50.300">
    <property type="entry name" value="P-loop containing nucleotide triphosphate hydrolases"/>
    <property type="match status" value="1"/>
</dbReference>
<sequence length="402" mass="45295">MIERIKVTGLGKAYKQYNSQWGRLAEWFIPFSRNRHKTNWVLQDINFSVRAGESVGIIGVNGAGKSTLLKMVTGTTQPTTGSIEVNGRVAALLELGMGFHPEFTGRQNVFMAGQLLGMNVNDISRLMPRIEEFAEIGDYIDQPVRVYSSGMQVRLAFSVATAVRPDLLIVDEAMSVGDIYFQQKCIARIEEFKNAGTSILFVTHDFSTLHTVCDRAILLANGRCQYIGKTIEAVERYFGYLNVNKAIIQEEKEISDRFIKIDKFVKSYLILNNNRKPVNCLESGNKYIFEFELTGLEQYNKPHIGFRIQDRLGQVIYETNTHCQHTDVENKNYSKVILSFDNILAPGEYTLGIGVEAGGYGDGLFEQVIALTERVMVFQVIENPNLHKWAGIANINPEIKIV</sequence>
<dbReference type="PROSITE" id="PS50893">
    <property type="entry name" value="ABC_TRANSPORTER_2"/>
    <property type="match status" value="1"/>
</dbReference>
<dbReference type="Proteomes" id="UP000288804">
    <property type="component" value="Chromosome"/>
</dbReference>
<dbReference type="Pfam" id="PF14524">
    <property type="entry name" value="Wzt_C"/>
    <property type="match status" value="1"/>
</dbReference>
<dbReference type="InterPro" id="IPR029439">
    <property type="entry name" value="Wzt_C"/>
</dbReference>
<dbReference type="EMBL" id="CP032487">
    <property type="protein sequence ID" value="QAX79183.1"/>
    <property type="molecule type" value="Genomic_DNA"/>
</dbReference>
<name>A0ABX5R1I1_9GAMM</name>
<evidence type="ECO:0000256" key="3">
    <source>
        <dbReference type="ARBA" id="ARBA00022741"/>
    </source>
</evidence>
<dbReference type="InterPro" id="IPR027417">
    <property type="entry name" value="P-loop_NTPase"/>
</dbReference>
<keyword evidence="7" id="KW-1185">Reference proteome</keyword>
<dbReference type="PANTHER" id="PTHR46743">
    <property type="entry name" value="TEICHOIC ACIDS EXPORT ATP-BINDING PROTEIN TAGH"/>
    <property type="match status" value="1"/>
</dbReference>
<dbReference type="GO" id="GO:0005524">
    <property type="term" value="F:ATP binding"/>
    <property type="evidence" value="ECO:0007669"/>
    <property type="project" value="UniProtKB-KW"/>
</dbReference>
<gene>
    <name evidence="6" type="ORF">D5F51_11805</name>
</gene>
<dbReference type="PANTHER" id="PTHR46743:SF2">
    <property type="entry name" value="TEICHOIC ACIDS EXPORT ATP-BINDING PROTEIN TAGH"/>
    <property type="match status" value="1"/>
</dbReference>
<dbReference type="CDD" id="cd03220">
    <property type="entry name" value="ABC_KpsT_Wzt"/>
    <property type="match status" value="1"/>
</dbReference>
<dbReference type="Gene3D" id="2.70.50.60">
    <property type="entry name" value="abc- transporter (atp binding component) like domain"/>
    <property type="match status" value="1"/>
</dbReference>
<dbReference type="InterPro" id="IPR003439">
    <property type="entry name" value="ABC_transporter-like_ATP-bd"/>
</dbReference>
<feature type="domain" description="ABC transporter" evidence="5">
    <location>
        <begin position="5"/>
        <end position="246"/>
    </location>
</feature>
<dbReference type="PROSITE" id="PS00211">
    <property type="entry name" value="ABC_TRANSPORTER_1"/>
    <property type="match status" value="1"/>
</dbReference>
<dbReference type="InterPro" id="IPR015860">
    <property type="entry name" value="ABC_transpr_TagH-like"/>
</dbReference>
<evidence type="ECO:0000256" key="2">
    <source>
        <dbReference type="ARBA" id="ARBA00022448"/>
    </source>
</evidence>
<dbReference type="CDD" id="cd10147">
    <property type="entry name" value="Wzt_C-like"/>
    <property type="match status" value="1"/>
</dbReference>
<protein>
    <submittedName>
        <fullName evidence="6">ABC transporter ATP-binding protein</fullName>
    </submittedName>
</protein>
<comment type="similarity">
    <text evidence="1">Belongs to the ABC transporter superfamily.</text>
</comment>
<accession>A0ABX5R1I1</accession>
<evidence type="ECO:0000313" key="7">
    <source>
        <dbReference type="Proteomes" id="UP000288804"/>
    </source>
</evidence>
<keyword evidence="4 6" id="KW-0067">ATP-binding</keyword>
<organism evidence="6 7">
    <name type="scientific">Yersinia hibernica</name>
    <dbReference type="NCBI Taxonomy" id="2339259"/>
    <lineage>
        <taxon>Bacteria</taxon>
        <taxon>Pseudomonadati</taxon>
        <taxon>Pseudomonadota</taxon>
        <taxon>Gammaproteobacteria</taxon>
        <taxon>Enterobacterales</taxon>
        <taxon>Yersiniaceae</taxon>
        <taxon>Yersinia</taxon>
    </lineage>
</organism>
<evidence type="ECO:0000256" key="4">
    <source>
        <dbReference type="ARBA" id="ARBA00022840"/>
    </source>
</evidence>
<dbReference type="SUPFAM" id="SSF52540">
    <property type="entry name" value="P-loop containing nucleoside triphosphate hydrolases"/>
    <property type="match status" value="1"/>
</dbReference>
<dbReference type="InterPro" id="IPR003593">
    <property type="entry name" value="AAA+_ATPase"/>
</dbReference>
<dbReference type="InterPro" id="IPR017871">
    <property type="entry name" value="ABC_transporter-like_CS"/>
</dbReference>
<evidence type="ECO:0000313" key="6">
    <source>
        <dbReference type="EMBL" id="QAX79183.1"/>
    </source>
</evidence>
<reference evidence="7" key="1">
    <citation type="submission" date="2018-09" db="EMBL/GenBank/DDBJ databases">
        <title>Yersinia hibernicus sp. nov.</title>
        <authorList>
            <person name="Nguyen S.V."/>
            <person name="Mundanda D.M."/>
            <person name="Anes J."/>
            <person name="Fanning S."/>
        </authorList>
    </citation>
    <scope>NUCLEOTIDE SEQUENCE [LARGE SCALE GENOMIC DNA]</scope>
    <source>
        <strain evidence="7">CFS1934</strain>
    </source>
</reference>
<dbReference type="Pfam" id="PF00005">
    <property type="entry name" value="ABC_tran"/>
    <property type="match status" value="1"/>
</dbReference>
<dbReference type="SMART" id="SM00382">
    <property type="entry name" value="AAA"/>
    <property type="match status" value="1"/>
</dbReference>
<keyword evidence="2" id="KW-0813">Transport</keyword>
<dbReference type="RefSeq" id="WP_129196907.1">
    <property type="nucleotide sequence ID" value="NZ_CABHXI010000116.1"/>
</dbReference>
<keyword evidence="3" id="KW-0547">Nucleotide-binding</keyword>